<dbReference type="RefSeq" id="WP_013959344.1">
    <property type="nucleotide sequence ID" value="NC_015727.1"/>
</dbReference>
<dbReference type="InterPro" id="IPR036271">
    <property type="entry name" value="Tet_transcr_reg_TetR-rel_C_sf"/>
</dbReference>
<evidence type="ECO:0000259" key="6">
    <source>
        <dbReference type="PROSITE" id="PS50977"/>
    </source>
</evidence>
<dbReference type="Gene3D" id="1.10.357.10">
    <property type="entry name" value="Tetracycline Repressor, domain 2"/>
    <property type="match status" value="1"/>
</dbReference>
<evidence type="ECO:0000256" key="1">
    <source>
        <dbReference type="ARBA" id="ARBA00022491"/>
    </source>
</evidence>
<feature type="domain" description="HTH tetR-type" evidence="6">
    <location>
        <begin position="12"/>
        <end position="72"/>
    </location>
</feature>
<accession>F8GUA8</accession>
<dbReference type="AlphaFoldDB" id="F8GUA8"/>
<keyword evidence="1" id="KW-0678">Repressor</keyword>
<evidence type="ECO:0000256" key="5">
    <source>
        <dbReference type="PROSITE-ProRule" id="PRU00335"/>
    </source>
</evidence>
<dbReference type="Pfam" id="PF17932">
    <property type="entry name" value="TetR_C_24"/>
    <property type="match status" value="1"/>
</dbReference>
<keyword evidence="2" id="KW-0805">Transcription regulation</keyword>
<dbReference type="Pfam" id="PF00440">
    <property type="entry name" value="TetR_N"/>
    <property type="match status" value="1"/>
</dbReference>
<reference evidence="7 8" key="1">
    <citation type="journal article" date="2011" name="J. Bacteriol.">
        <title>Complete genome sequence of the type strain Cupriavidus necator N-1.</title>
        <authorList>
            <person name="Poehlein A."/>
            <person name="Kusian B."/>
            <person name="Friedrich B."/>
            <person name="Daniel R."/>
            <person name="Bowien B."/>
        </authorList>
    </citation>
    <scope>NUCLEOTIDE SEQUENCE [LARGE SCALE GENOMIC DNA]</scope>
    <source>
        <strain evidence="8">ATCC 43291 / DSM 13513 / CCUG 52238 / LMG 8453 / N-1</strain>
        <plasmid evidence="7 8">pBB1</plasmid>
    </source>
</reference>
<gene>
    <name evidence="7" type="ordered locus">CNE_BB1p09000</name>
</gene>
<dbReference type="PANTHER" id="PTHR30055">
    <property type="entry name" value="HTH-TYPE TRANSCRIPTIONAL REGULATOR RUTR"/>
    <property type="match status" value="1"/>
</dbReference>
<dbReference type="EMBL" id="CP002879">
    <property type="protein sequence ID" value="AEI82312.1"/>
    <property type="molecule type" value="Genomic_DNA"/>
</dbReference>
<evidence type="ECO:0000256" key="4">
    <source>
        <dbReference type="ARBA" id="ARBA00023163"/>
    </source>
</evidence>
<dbReference type="KEGG" id="cnc:CNE_BB1p09000"/>
<evidence type="ECO:0000256" key="2">
    <source>
        <dbReference type="ARBA" id="ARBA00023015"/>
    </source>
</evidence>
<evidence type="ECO:0000256" key="3">
    <source>
        <dbReference type="ARBA" id="ARBA00023125"/>
    </source>
</evidence>
<dbReference type="PROSITE" id="PS50977">
    <property type="entry name" value="HTH_TETR_2"/>
    <property type="match status" value="1"/>
</dbReference>
<evidence type="ECO:0000313" key="7">
    <source>
        <dbReference type="EMBL" id="AEI82312.1"/>
    </source>
</evidence>
<dbReference type="PRINTS" id="PR00455">
    <property type="entry name" value="HTHTETR"/>
</dbReference>
<keyword evidence="3 5" id="KW-0238">DNA-binding</keyword>
<dbReference type="SUPFAM" id="SSF48498">
    <property type="entry name" value="Tetracyclin repressor-like, C-terminal domain"/>
    <property type="match status" value="1"/>
</dbReference>
<organism evidence="7 8">
    <name type="scientific">Cupriavidus necator (strain ATCC 43291 / DSM 13513 / CCUG 52238 / LMG 8453 / N-1)</name>
    <name type="common">Ralstonia eutropha</name>
    <dbReference type="NCBI Taxonomy" id="1042878"/>
    <lineage>
        <taxon>Bacteria</taxon>
        <taxon>Pseudomonadati</taxon>
        <taxon>Pseudomonadota</taxon>
        <taxon>Betaproteobacteria</taxon>
        <taxon>Burkholderiales</taxon>
        <taxon>Burkholderiaceae</taxon>
        <taxon>Cupriavidus</taxon>
    </lineage>
</organism>
<dbReference type="InterPro" id="IPR009057">
    <property type="entry name" value="Homeodomain-like_sf"/>
</dbReference>
<dbReference type="Proteomes" id="UP000006798">
    <property type="component" value="Plasmid pBB1"/>
</dbReference>
<name>F8GUA8_CUPNN</name>
<dbReference type="InterPro" id="IPR050109">
    <property type="entry name" value="HTH-type_TetR-like_transc_reg"/>
</dbReference>
<dbReference type="SUPFAM" id="SSF46689">
    <property type="entry name" value="Homeodomain-like"/>
    <property type="match status" value="1"/>
</dbReference>
<keyword evidence="4" id="KW-0804">Transcription</keyword>
<proteinExistence type="predicted"/>
<sequence>MARPKREDINDVNRRNDLVVTAALLFKEKGYHGTTMRDIARAINMQAGSPFYHFASKQDLLFAGVEEGLLGCLAELEAIDPQAMSALDYFRALARAHLRRLLETQGGMAPMVVDEWRYLEGPQLEAVLAIRYRFEALWQAALTRLKDAGHIRRADAMACRFFLSALHGTVRWYRPDGPLSPDEIADELVDFTLCGVSDC</sequence>
<dbReference type="InterPro" id="IPR001647">
    <property type="entry name" value="HTH_TetR"/>
</dbReference>
<dbReference type="HOGENOM" id="CLU_069356_12_4_4"/>
<dbReference type="InterPro" id="IPR041490">
    <property type="entry name" value="KstR2_TetR_C"/>
</dbReference>
<dbReference type="PANTHER" id="PTHR30055:SF175">
    <property type="entry name" value="HTH-TYPE TRANSCRIPTIONAL REPRESSOR KSTR2"/>
    <property type="match status" value="1"/>
</dbReference>
<keyword evidence="7" id="KW-0614">Plasmid</keyword>
<protein>
    <submittedName>
        <fullName evidence="7">Transcriptional regulator TetR/AcrR family</fullName>
    </submittedName>
</protein>
<dbReference type="GeneID" id="34312192"/>
<dbReference type="GO" id="GO:0003700">
    <property type="term" value="F:DNA-binding transcription factor activity"/>
    <property type="evidence" value="ECO:0007669"/>
    <property type="project" value="TreeGrafter"/>
</dbReference>
<geneLocation type="plasmid" evidence="7 8">
    <name>pBB1</name>
</geneLocation>
<dbReference type="GO" id="GO:0000976">
    <property type="term" value="F:transcription cis-regulatory region binding"/>
    <property type="evidence" value="ECO:0007669"/>
    <property type="project" value="TreeGrafter"/>
</dbReference>
<evidence type="ECO:0000313" key="8">
    <source>
        <dbReference type="Proteomes" id="UP000006798"/>
    </source>
</evidence>
<feature type="DNA-binding region" description="H-T-H motif" evidence="5">
    <location>
        <begin position="35"/>
        <end position="54"/>
    </location>
</feature>